<dbReference type="InterPro" id="IPR036236">
    <property type="entry name" value="Znf_C2H2_sf"/>
</dbReference>
<evidence type="ECO:0000313" key="8">
    <source>
        <dbReference type="Proteomes" id="UP001479436"/>
    </source>
</evidence>
<keyword evidence="8" id="KW-1185">Reference proteome</keyword>
<dbReference type="Proteomes" id="UP001479436">
    <property type="component" value="Unassembled WGS sequence"/>
</dbReference>
<dbReference type="SMART" id="SM00355">
    <property type="entry name" value="ZnF_C2H2"/>
    <property type="match status" value="3"/>
</dbReference>
<keyword evidence="3" id="KW-0862">Zinc</keyword>
<dbReference type="EMBL" id="JASJQH010009068">
    <property type="protein sequence ID" value="KAK9685079.1"/>
    <property type="molecule type" value="Genomic_DNA"/>
</dbReference>
<proteinExistence type="predicted"/>
<feature type="domain" description="C2H2-type" evidence="6">
    <location>
        <begin position="312"/>
        <end position="330"/>
    </location>
</feature>
<keyword evidence="2 4" id="KW-0863">Zinc-finger</keyword>
<comment type="caution">
    <text evidence="7">The sequence shown here is derived from an EMBL/GenBank/DDBJ whole genome shotgun (WGS) entry which is preliminary data.</text>
</comment>
<evidence type="ECO:0000256" key="5">
    <source>
        <dbReference type="SAM" id="MobiDB-lite"/>
    </source>
</evidence>
<dbReference type="InterPro" id="IPR013087">
    <property type="entry name" value="Znf_C2H2_type"/>
</dbReference>
<feature type="compositionally biased region" description="Low complexity" evidence="5">
    <location>
        <begin position="218"/>
        <end position="228"/>
    </location>
</feature>
<feature type="domain" description="C2H2-type" evidence="6">
    <location>
        <begin position="251"/>
        <end position="280"/>
    </location>
</feature>
<feature type="region of interest" description="Disordered" evidence="5">
    <location>
        <begin position="212"/>
        <end position="239"/>
    </location>
</feature>
<dbReference type="PROSITE" id="PS00028">
    <property type="entry name" value="ZINC_FINGER_C2H2_1"/>
    <property type="match status" value="2"/>
</dbReference>
<protein>
    <recommendedName>
        <fullName evidence="6">C2H2-type domain-containing protein</fullName>
    </recommendedName>
</protein>
<sequence length="338" mass="36963">MYSHPMLSLLSTPFTPAIGCFNDITIPYSPDLCYEGGIPLFSTPYIPSLNDFDLSMSNATSIDTPLTLSLDGFDTKPLSADPNSYGMPGLFAPVSMLDTPFLEDVNEFGMGTFSGTPIHPSLDTFSPDMLNATPSLYSEGIDLTPFLTPATDFECDNFSAPGTPVDPAAINAINNINYLQFGNEAGLYNEICKADKNPQSFSLFAPLEEIAKSHQDSESSTSNSPDSDIFTAPAPQESSKSRLAAAKSKKYICSHQGCNKSFARKFNLNVHVRSHYPELARPFKCSECPKAFGRKHDLTRHLAAVHKATSLYHCGECEKEFSRRDALARHLEKGCQLV</sequence>
<name>A0ABR2VMT8_9FUNG</name>
<evidence type="ECO:0000256" key="1">
    <source>
        <dbReference type="ARBA" id="ARBA00022723"/>
    </source>
</evidence>
<dbReference type="Gene3D" id="3.30.160.60">
    <property type="entry name" value="Classic Zinc Finger"/>
    <property type="match status" value="3"/>
</dbReference>
<accession>A0ABR2VMT8</accession>
<dbReference type="Pfam" id="PF00096">
    <property type="entry name" value="zf-C2H2"/>
    <property type="match status" value="3"/>
</dbReference>
<dbReference type="PROSITE" id="PS50157">
    <property type="entry name" value="ZINC_FINGER_C2H2_2"/>
    <property type="match status" value="3"/>
</dbReference>
<feature type="domain" description="C2H2-type" evidence="6">
    <location>
        <begin position="283"/>
        <end position="311"/>
    </location>
</feature>
<reference evidence="7 8" key="1">
    <citation type="submission" date="2023-04" db="EMBL/GenBank/DDBJ databases">
        <title>Genome of Basidiobolus ranarum AG-B5.</title>
        <authorList>
            <person name="Stajich J.E."/>
            <person name="Carter-House D."/>
            <person name="Gryganskyi A."/>
        </authorList>
    </citation>
    <scope>NUCLEOTIDE SEQUENCE [LARGE SCALE GENOMIC DNA]</scope>
    <source>
        <strain evidence="7 8">AG-B5</strain>
    </source>
</reference>
<keyword evidence="1" id="KW-0479">Metal-binding</keyword>
<dbReference type="PANTHER" id="PTHR23235">
    <property type="entry name" value="KRUEPPEL-LIKE TRANSCRIPTION FACTOR"/>
    <property type="match status" value="1"/>
</dbReference>
<evidence type="ECO:0000256" key="4">
    <source>
        <dbReference type="PROSITE-ProRule" id="PRU00042"/>
    </source>
</evidence>
<evidence type="ECO:0000259" key="6">
    <source>
        <dbReference type="PROSITE" id="PS50157"/>
    </source>
</evidence>
<evidence type="ECO:0000313" key="7">
    <source>
        <dbReference type="EMBL" id="KAK9685079.1"/>
    </source>
</evidence>
<dbReference type="PANTHER" id="PTHR23235:SF120">
    <property type="entry name" value="KRUPPEL-LIKE FACTOR 15"/>
    <property type="match status" value="1"/>
</dbReference>
<organism evidence="7 8">
    <name type="scientific">Basidiobolus ranarum</name>
    <dbReference type="NCBI Taxonomy" id="34480"/>
    <lineage>
        <taxon>Eukaryota</taxon>
        <taxon>Fungi</taxon>
        <taxon>Fungi incertae sedis</taxon>
        <taxon>Zoopagomycota</taxon>
        <taxon>Entomophthoromycotina</taxon>
        <taxon>Basidiobolomycetes</taxon>
        <taxon>Basidiobolales</taxon>
        <taxon>Basidiobolaceae</taxon>
        <taxon>Basidiobolus</taxon>
    </lineage>
</organism>
<evidence type="ECO:0000256" key="3">
    <source>
        <dbReference type="ARBA" id="ARBA00022833"/>
    </source>
</evidence>
<evidence type="ECO:0000256" key="2">
    <source>
        <dbReference type="ARBA" id="ARBA00022771"/>
    </source>
</evidence>
<gene>
    <name evidence="7" type="ORF">K7432_015633</name>
</gene>
<dbReference type="SUPFAM" id="SSF57667">
    <property type="entry name" value="beta-beta-alpha zinc fingers"/>
    <property type="match status" value="2"/>
</dbReference>